<dbReference type="STRING" id="1802471.A2115_00850"/>
<feature type="transmembrane region" description="Helical" evidence="1">
    <location>
        <begin position="288"/>
        <end position="310"/>
    </location>
</feature>
<dbReference type="AlphaFoldDB" id="A0A1F7WI66"/>
<keyword evidence="2" id="KW-0732">Signal</keyword>
<keyword evidence="1" id="KW-0472">Membrane</keyword>
<keyword evidence="1" id="KW-1133">Transmembrane helix</keyword>
<feature type="transmembrane region" description="Helical" evidence="1">
    <location>
        <begin position="397"/>
        <end position="425"/>
    </location>
</feature>
<name>A0A1F7WI66_9BACT</name>
<accession>A0A1F7WI66</accession>
<evidence type="ECO:0000256" key="2">
    <source>
        <dbReference type="SAM" id="SignalP"/>
    </source>
</evidence>
<feature type="transmembrane region" description="Helical" evidence="1">
    <location>
        <begin position="330"/>
        <end position="356"/>
    </location>
</feature>
<evidence type="ECO:0000313" key="4">
    <source>
        <dbReference type="Proteomes" id="UP000176198"/>
    </source>
</evidence>
<dbReference type="Proteomes" id="UP000176198">
    <property type="component" value="Unassembled WGS sequence"/>
</dbReference>
<feature type="chain" id="PRO_5009533450" description="Yip1 domain-containing protein" evidence="2">
    <location>
        <begin position="30"/>
        <end position="445"/>
    </location>
</feature>
<feature type="transmembrane region" description="Helical" evidence="1">
    <location>
        <begin position="368"/>
        <end position="391"/>
    </location>
</feature>
<sequence>MHNKEVLRKFIAIILSLFILLFAPTASFAQEGPTDSGVARPDIFPLPNPEPGFLGQDHSYSVTFRGNGEAVVSLKVVLSNKAEQPLKNISLRIPKVEPREIFVYQVLKEPTCIRYLTDNSCAETQEPDYYGYYWSKARYQKAESTYSGDTLEISLPQAIAANKSGSFFVYFRAMGYAKKNLFAAYKFNFETLKVEDDIRNLTVGISTDSDLVLRGAQGEVNYRFEDAAVSLRAVGGGAASESSAIDTFYSQIGYGTLVKIASSLAPLESYRVSSSFADSRIKLYGKEIAIGLGIVLLVVIGVAAFIRWVLLKTRRIEAASTGIDSKALLLSSGVSFGSALLVSGYTFLAVVAATYLTRSISYDMQAPLMIFIVVISFAVYALFLFAPGIYLGVKKGIGWGIITVFLTIIWLVILLGLGLLLFVLLKGPQGYPGPILPLGGEVRQY</sequence>
<protein>
    <recommendedName>
        <fullName evidence="5">Yip1 domain-containing protein</fullName>
    </recommendedName>
</protein>
<comment type="caution">
    <text evidence="3">The sequence shown here is derived from an EMBL/GenBank/DDBJ whole genome shotgun (WGS) entry which is preliminary data.</text>
</comment>
<evidence type="ECO:0000313" key="3">
    <source>
        <dbReference type="EMBL" id="OGM02516.1"/>
    </source>
</evidence>
<feature type="signal peptide" evidence="2">
    <location>
        <begin position="1"/>
        <end position="29"/>
    </location>
</feature>
<dbReference type="EMBL" id="MGFJ01000020">
    <property type="protein sequence ID" value="OGM02516.1"/>
    <property type="molecule type" value="Genomic_DNA"/>
</dbReference>
<organism evidence="3 4">
    <name type="scientific">Candidatus Woesebacteria bacterium GWA1_41_8</name>
    <dbReference type="NCBI Taxonomy" id="1802471"/>
    <lineage>
        <taxon>Bacteria</taxon>
        <taxon>Candidatus Woeseibacteriota</taxon>
    </lineage>
</organism>
<keyword evidence="1" id="KW-0812">Transmembrane</keyword>
<evidence type="ECO:0008006" key="5">
    <source>
        <dbReference type="Google" id="ProtNLM"/>
    </source>
</evidence>
<gene>
    <name evidence="3" type="ORF">A2115_00850</name>
</gene>
<evidence type="ECO:0000256" key="1">
    <source>
        <dbReference type="SAM" id="Phobius"/>
    </source>
</evidence>
<proteinExistence type="predicted"/>
<reference evidence="3 4" key="1">
    <citation type="journal article" date="2016" name="Nat. Commun.">
        <title>Thousands of microbial genomes shed light on interconnected biogeochemical processes in an aquifer system.</title>
        <authorList>
            <person name="Anantharaman K."/>
            <person name="Brown C.T."/>
            <person name="Hug L.A."/>
            <person name="Sharon I."/>
            <person name="Castelle C.J."/>
            <person name="Probst A.J."/>
            <person name="Thomas B.C."/>
            <person name="Singh A."/>
            <person name="Wilkins M.J."/>
            <person name="Karaoz U."/>
            <person name="Brodie E.L."/>
            <person name="Williams K.H."/>
            <person name="Hubbard S.S."/>
            <person name="Banfield J.F."/>
        </authorList>
    </citation>
    <scope>NUCLEOTIDE SEQUENCE [LARGE SCALE GENOMIC DNA]</scope>
</reference>